<dbReference type="Gene3D" id="3.40.50.150">
    <property type="entry name" value="Vaccinia Virus protein VP39"/>
    <property type="match status" value="1"/>
</dbReference>
<dbReference type="Proteomes" id="UP000694865">
    <property type="component" value="Unplaced"/>
</dbReference>
<dbReference type="GeneID" id="102801851"/>
<evidence type="ECO:0000313" key="1">
    <source>
        <dbReference type="Proteomes" id="UP000694865"/>
    </source>
</evidence>
<dbReference type="InterPro" id="IPR029063">
    <property type="entry name" value="SAM-dependent_MTases_sf"/>
</dbReference>
<protein>
    <submittedName>
        <fullName evidence="2">Histamine N-methyltransferase-like</fullName>
    </submittedName>
</protein>
<dbReference type="SUPFAM" id="SSF53335">
    <property type="entry name" value="S-adenosyl-L-methionine-dependent methyltransferases"/>
    <property type="match status" value="1"/>
</dbReference>
<sequence length="205" mass="24514">MYTAVEPVADELKKFEQLVKNKRDQWHKVTFDFRAITIEEYLEMNERKQFGMISATHSAYYFKDLEETIMNLYECLVKGGILFTRMDDGGLEKFISKVGEYYTDQLCNFIGTHAIEDIINRRIPNVRYGSIKRELWFNVTECFGEESEIGSYIINVFTKIYNFREKAKPKIKKQILDYMRDECCKKEDSRILFNTDERDLFIFRD</sequence>
<reference evidence="2" key="1">
    <citation type="submission" date="2025-08" db="UniProtKB">
        <authorList>
            <consortium name="RefSeq"/>
        </authorList>
    </citation>
    <scope>IDENTIFICATION</scope>
    <source>
        <tissue evidence="2">Testes</tissue>
    </source>
</reference>
<keyword evidence="1" id="KW-1185">Reference proteome</keyword>
<dbReference type="RefSeq" id="XP_006824397.1">
    <property type="nucleotide sequence ID" value="XM_006824334.1"/>
</dbReference>
<name>A0ABM0MWK6_SACKO</name>
<proteinExistence type="predicted"/>
<evidence type="ECO:0000313" key="2">
    <source>
        <dbReference type="RefSeq" id="XP_006824397.1"/>
    </source>
</evidence>
<organism evidence="1 2">
    <name type="scientific">Saccoglossus kowalevskii</name>
    <name type="common">Acorn worm</name>
    <dbReference type="NCBI Taxonomy" id="10224"/>
    <lineage>
        <taxon>Eukaryota</taxon>
        <taxon>Metazoa</taxon>
        <taxon>Hemichordata</taxon>
        <taxon>Enteropneusta</taxon>
        <taxon>Harrimaniidae</taxon>
        <taxon>Saccoglossus</taxon>
    </lineage>
</organism>
<accession>A0ABM0MWK6</accession>
<gene>
    <name evidence="2" type="primary">LOC102801851</name>
</gene>